<feature type="compositionally biased region" description="Low complexity" evidence="1">
    <location>
        <begin position="116"/>
        <end position="129"/>
    </location>
</feature>
<accession>A0A0D7AWL8</accession>
<keyword evidence="3" id="KW-1185">Reference proteome</keyword>
<evidence type="ECO:0000313" key="2">
    <source>
        <dbReference type="EMBL" id="KIY62763.1"/>
    </source>
</evidence>
<name>A0A0D7AWL8_9AGAR</name>
<feature type="region of interest" description="Disordered" evidence="1">
    <location>
        <begin position="96"/>
        <end position="143"/>
    </location>
</feature>
<organism evidence="2 3">
    <name type="scientific">Cylindrobasidium torrendii FP15055 ss-10</name>
    <dbReference type="NCBI Taxonomy" id="1314674"/>
    <lineage>
        <taxon>Eukaryota</taxon>
        <taxon>Fungi</taxon>
        <taxon>Dikarya</taxon>
        <taxon>Basidiomycota</taxon>
        <taxon>Agaricomycotina</taxon>
        <taxon>Agaricomycetes</taxon>
        <taxon>Agaricomycetidae</taxon>
        <taxon>Agaricales</taxon>
        <taxon>Marasmiineae</taxon>
        <taxon>Physalacriaceae</taxon>
        <taxon>Cylindrobasidium</taxon>
    </lineage>
</organism>
<proteinExistence type="predicted"/>
<protein>
    <submittedName>
        <fullName evidence="2">Uncharacterized protein</fullName>
    </submittedName>
</protein>
<dbReference type="EMBL" id="KN880750">
    <property type="protein sequence ID" value="KIY62763.1"/>
    <property type="molecule type" value="Genomic_DNA"/>
</dbReference>
<evidence type="ECO:0000313" key="3">
    <source>
        <dbReference type="Proteomes" id="UP000054007"/>
    </source>
</evidence>
<dbReference type="AlphaFoldDB" id="A0A0D7AWL8"/>
<dbReference type="Proteomes" id="UP000054007">
    <property type="component" value="Unassembled WGS sequence"/>
</dbReference>
<evidence type="ECO:0000256" key="1">
    <source>
        <dbReference type="SAM" id="MobiDB-lite"/>
    </source>
</evidence>
<reference evidence="2 3" key="1">
    <citation type="journal article" date="2015" name="Fungal Genet. Biol.">
        <title>Evolution of novel wood decay mechanisms in Agaricales revealed by the genome sequences of Fistulina hepatica and Cylindrobasidium torrendii.</title>
        <authorList>
            <person name="Floudas D."/>
            <person name="Held B.W."/>
            <person name="Riley R."/>
            <person name="Nagy L.G."/>
            <person name="Koehler G."/>
            <person name="Ransdell A.S."/>
            <person name="Younus H."/>
            <person name="Chow J."/>
            <person name="Chiniquy J."/>
            <person name="Lipzen A."/>
            <person name="Tritt A."/>
            <person name="Sun H."/>
            <person name="Haridas S."/>
            <person name="LaButti K."/>
            <person name="Ohm R.A."/>
            <person name="Kues U."/>
            <person name="Blanchette R.A."/>
            <person name="Grigoriev I.V."/>
            <person name="Minto R.E."/>
            <person name="Hibbett D.S."/>
        </authorList>
    </citation>
    <scope>NUCLEOTIDE SEQUENCE [LARGE SCALE GENOMIC DNA]</scope>
    <source>
        <strain evidence="2 3">FP15055 ss-10</strain>
    </source>
</reference>
<gene>
    <name evidence="2" type="ORF">CYLTODRAFT_458704</name>
</gene>
<sequence length="239" mass="25559">MSDLPETDAHARNKRLQSKAQRILQAGQELTYNTMINEFDGWLEQVPAASGDPTLHQLAVFAVLQRNKLRADRQKIWEDKYGAALDANIAQIRASEAPGKGKGVAPGESSGDNPDSRAASASGSRPRSSASRRRRGSAHRGGVAHGMLSDTIAYPDDGASMASLLMDIRERQTLHTLMSGVDAGLVPLGFVAQVFEKANHDDGQGGTAYSFADLLIRADTLAPGAVVADHANKAVFERE</sequence>